<protein>
    <submittedName>
        <fullName evidence="1">Uncharacterized protein</fullName>
    </submittedName>
</protein>
<sequence>MLVNEACFFEGVQQRSFKASFFFLNNEPSV</sequence>
<reference evidence="1" key="2">
    <citation type="journal article" date="2015" name="Fish Shellfish Immunol.">
        <title>Early steps in the European eel (Anguilla anguilla)-Vibrio vulnificus interaction in the gills: Role of the RtxA13 toxin.</title>
        <authorList>
            <person name="Callol A."/>
            <person name="Pajuelo D."/>
            <person name="Ebbesson L."/>
            <person name="Teles M."/>
            <person name="MacKenzie S."/>
            <person name="Amaro C."/>
        </authorList>
    </citation>
    <scope>NUCLEOTIDE SEQUENCE</scope>
</reference>
<proteinExistence type="predicted"/>
<dbReference type="EMBL" id="GBXM01077800">
    <property type="protein sequence ID" value="JAH30777.1"/>
    <property type="molecule type" value="Transcribed_RNA"/>
</dbReference>
<reference evidence="1" key="1">
    <citation type="submission" date="2014-11" db="EMBL/GenBank/DDBJ databases">
        <authorList>
            <person name="Amaro Gonzalez C."/>
        </authorList>
    </citation>
    <scope>NUCLEOTIDE SEQUENCE</scope>
</reference>
<dbReference type="AlphaFoldDB" id="A0A0E9RPP7"/>
<accession>A0A0E9RPP7</accession>
<name>A0A0E9RPP7_ANGAN</name>
<evidence type="ECO:0000313" key="1">
    <source>
        <dbReference type="EMBL" id="JAH30777.1"/>
    </source>
</evidence>
<organism evidence="1">
    <name type="scientific">Anguilla anguilla</name>
    <name type="common">European freshwater eel</name>
    <name type="synonym">Muraena anguilla</name>
    <dbReference type="NCBI Taxonomy" id="7936"/>
    <lineage>
        <taxon>Eukaryota</taxon>
        <taxon>Metazoa</taxon>
        <taxon>Chordata</taxon>
        <taxon>Craniata</taxon>
        <taxon>Vertebrata</taxon>
        <taxon>Euteleostomi</taxon>
        <taxon>Actinopterygii</taxon>
        <taxon>Neopterygii</taxon>
        <taxon>Teleostei</taxon>
        <taxon>Anguilliformes</taxon>
        <taxon>Anguillidae</taxon>
        <taxon>Anguilla</taxon>
    </lineage>
</organism>